<dbReference type="AlphaFoldDB" id="A0A699JA31"/>
<evidence type="ECO:0000313" key="2">
    <source>
        <dbReference type="EMBL" id="GFA23499.1"/>
    </source>
</evidence>
<dbReference type="Pfam" id="PF07727">
    <property type="entry name" value="RVT_2"/>
    <property type="match status" value="1"/>
</dbReference>
<comment type="caution">
    <text evidence="2">The sequence shown here is derived from an EMBL/GenBank/DDBJ whole genome shotgun (WGS) entry which is preliminary data.</text>
</comment>
<keyword evidence="2" id="KW-0695">RNA-directed DNA polymerase</keyword>
<name>A0A699JA31_TANCI</name>
<sequence>MRRMDVVTAYLYGSLDSDIYMKIPKGFKMPKALSEKPKDMYSVKLQRSLYRFKQSGRMWYNRLSDYLISKGYKSNLICPCVFIKKTTYEFTIIAVYVDDLNIIGTHKEINEVDVHLKEEFEIKDLGKTKYCLGLQIEHMPNDILVHQSNYTEKVLKRFNMYKAKSLSTPMVGRSLNVDNDPFRPCEEYKDVLGLEQDSVRLPQKALEWNQTHISIPSWND</sequence>
<dbReference type="GO" id="GO:0003964">
    <property type="term" value="F:RNA-directed DNA polymerase activity"/>
    <property type="evidence" value="ECO:0007669"/>
    <property type="project" value="UniProtKB-KW"/>
</dbReference>
<dbReference type="EMBL" id="BKCJ010390053">
    <property type="protein sequence ID" value="GFA23499.1"/>
    <property type="molecule type" value="Genomic_DNA"/>
</dbReference>
<evidence type="ECO:0000259" key="1">
    <source>
        <dbReference type="Pfam" id="PF07727"/>
    </source>
</evidence>
<proteinExistence type="predicted"/>
<gene>
    <name evidence="2" type="ORF">Tci_595471</name>
</gene>
<feature type="domain" description="Reverse transcriptase Ty1/copia-type" evidence="1">
    <location>
        <begin position="2"/>
        <end position="171"/>
    </location>
</feature>
<accession>A0A699JA31</accession>
<keyword evidence="2" id="KW-0808">Transferase</keyword>
<organism evidence="2">
    <name type="scientific">Tanacetum cinerariifolium</name>
    <name type="common">Dalmatian daisy</name>
    <name type="synonym">Chrysanthemum cinerariifolium</name>
    <dbReference type="NCBI Taxonomy" id="118510"/>
    <lineage>
        <taxon>Eukaryota</taxon>
        <taxon>Viridiplantae</taxon>
        <taxon>Streptophyta</taxon>
        <taxon>Embryophyta</taxon>
        <taxon>Tracheophyta</taxon>
        <taxon>Spermatophyta</taxon>
        <taxon>Magnoliopsida</taxon>
        <taxon>eudicotyledons</taxon>
        <taxon>Gunneridae</taxon>
        <taxon>Pentapetalae</taxon>
        <taxon>asterids</taxon>
        <taxon>campanulids</taxon>
        <taxon>Asterales</taxon>
        <taxon>Asteraceae</taxon>
        <taxon>Asteroideae</taxon>
        <taxon>Anthemideae</taxon>
        <taxon>Anthemidinae</taxon>
        <taxon>Tanacetum</taxon>
    </lineage>
</organism>
<reference evidence="2" key="1">
    <citation type="journal article" date="2019" name="Sci. Rep.">
        <title>Draft genome of Tanacetum cinerariifolium, the natural source of mosquito coil.</title>
        <authorList>
            <person name="Yamashiro T."/>
            <person name="Shiraishi A."/>
            <person name="Satake H."/>
            <person name="Nakayama K."/>
        </authorList>
    </citation>
    <scope>NUCLEOTIDE SEQUENCE</scope>
</reference>
<protein>
    <submittedName>
        <fullName evidence="2">Putative RNA-directed DNA polymerase</fullName>
    </submittedName>
</protein>
<keyword evidence="2" id="KW-0548">Nucleotidyltransferase</keyword>
<dbReference type="InterPro" id="IPR013103">
    <property type="entry name" value="RVT_2"/>
</dbReference>